<sequence>MITYILHGIRHSKCIICSNIDTAVESIDGTATIVEIYKSY</sequence>
<evidence type="ECO:0000313" key="1">
    <source>
        <dbReference type="EMBL" id="AGI11987.1"/>
    </source>
</evidence>
<dbReference type="GeneID" id="17825144"/>
<evidence type="ECO:0000313" key="2">
    <source>
        <dbReference type="Proteomes" id="UP000017661"/>
    </source>
</evidence>
<organism evidence="1 2">
    <name type="scientific">Bacillus phage vB_BanS-Tsamsa</name>
    <dbReference type="NCBI Taxonomy" id="1308863"/>
    <lineage>
        <taxon>Viruses</taxon>
        <taxon>Duplodnaviria</taxon>
        <taxon>Heunggongvirae</taxon>
        <taxon>Uroviricota</taxon>
        <taxon>Caudoviricetes</taxon>
        <taxon>Joanripponvirinae</taxon>
        <taxon>Tsamsavirus</taxon>
        <taxon>Tsamsavirus tsamsa</taxon>
    </lineage>
</organism>
<proteinExistence type="predicted"/>
<protein>
    <submittedName>
        <fullName evidence="1">Uncharacterized protein</fullName>
    </submittedName>
</protein>
<keyword evidence="2" id="KW-1185">Reference proteome</keyword>
<dbReference type="Proteomes" id="UP000017661">
    <property type="component" value="Segment"/>
</dbReference>
<name>U5J9K5_9CAUD</name>
<reference evidence="1 2" key="1">
    <citation type="journal article" date="2014" name="PLoS ONE">
        <title>Novel Giant Siphovirus from Bacillus anthracis Features Unusual Genome Characteristics.</title>
        <authorList>
            <person name="Ganz H.H."/>
            <person name="Law C."/>
            <person name="Schmuki M."/>
            <person name="Eichenseher F."/>
            <person name="Calendar R."/>
            <person name="Loessner M.J."/>
            <person name="Getz W.M."/>
            <person name="Korlach J."/>
            <person name="Beyer W."/>
            <person name="Klumpp J."/>
        </authorList>
    </citation>
    <scope>NUCLEOTIDE SEQUENCE [LARGE SCALE GENOMIC DNA]</scope>
</reference>
<dbReference type="KEGG" id="vg:17825144"/>
<dbReference type="RefSeq" id="YP_008873256.1">
    <property type="nucleotide sequence ID" value="NC_023007.1"/>
</dbReference>
<dbReference type="EMBL" id="KC481682">
    <property type="protein sequence ID" value="AGI11987.1"/>
    <property type="molecule type" value="Genomic_DNA"/>
</dbReference>
<accession>U5J9K5</accession>